<proteinExistence type="predicted"/>
<evidence type="ECO:0000313" key="2">
    <source>
        <dbReference type="Proteomes" id="UP000221469"/>
    </source>
</evidence>
<evidence type="ECO:0000313" key="1">
    <source>
        <dbReference type="EMBL" id="ALF00578.1"/>
    </source>
</evidence>
<protein>
    <submittedName>
        <fullName evidence="1">Uncharacterized protein</fullName>
    </submittedName>
</protein>
<name>A0A0M4RBY1_9CAUD</name>
<sequence length="116" mass="13358">MKNEFGQDITIGSVVGLGIRSGNGSEQRVGIVLELFESTDSYRLPEWKAKCAWLIPRGQYDRERNTWVDKIMISTQKFRFFLLDEASLDPQILQQLDDAYTTYMLDTKQASEFIPS</sequence>
<gene>
    <name evidence="1" type="ORF">SEA_BRICOLE_50</name>
</gene>
<organism evidence="1 2">
    <name type="scientific">Mycobacterium phage Bricole</name>
    <dbReference type="NCBI Taxonomy" id="1718601"/>
    <lineage>
        <taxon>Viruses</taxon>
        <taxon>Duplodnaviria</taxon>
        <taxon>Heunggongvirae</taxon>
        <taxon>Uroviricota</taxon>
        <taxon>Caudoviricetes</taxon>
        <taxon>Vilmaviridae</taxon>
        <taxon>Mclasvirinae</taxon>
        <taxon>Bongovirus</taxon>
        <taxon>Bongovirus bongo</taxon>
    </lineage>
</organism>
<dbReference type="EMBL" id="KT591491">
    <property type="protein sequence ID" value="ALF00578.1"/>
    <property type="molecule type" value="Genomic_DNA"/>
</dbReference>
<reference evidence="1 2" key="1">
    <citation type="submission" date="2015-08" db="EMBL/GenBank/DDBJ databases">
        <authorList>
            <person name="Barekzi N."/>
            <person name="Doss J.H."/>
            <person name="Bluford J."/>
            <person name="Fizer S."/>
            <person name="Garofalo A.E."/>
            <person name="Gasalao M.B."/>
            <person name="Griffin J."/>
            <person name="Henderson C.M."/>
            <person name="Hyre A.N."/>
            <person name="Irons L.B."/>
            <person name="Jafree E."/>
            <person name="Kanda K."/>
            <person name="Matthews D."/>
            <person name="Mclaren B."/>
            <person name="Moriarty A."/>
            <person name="Northam N."/>
            <person name="Ryan M."/>
            <person name="Smith D.E."/>
            <person name="Vanselow D."/>
            <person name="Welch J."/>
            <person name="Gauthier D."/>
            <person name="Anders K.R."/>
            <person name="Bradley K.W."/>
            <person name="Asai D.J."/>
            <person name="Bowman C.A."/>
            <person name="Russell D.A."/>
            <person name="Pope W.H."/>
            <person name="Jacobs-Sera D."/>
            <person name="Hendrix R.W."/>
            <person name="Hatfull G.F."/>
        </authorList>
    </citation>
    <scope>NUCLEOTIDE SEQUENCE [LARGE SCALE GENOMIC DNA]</scope>
</reference>
<accession>A0A0M4RBY1</accession>
<dbReference type="Proteomes" id="UP000221469">
    <property type="component" value="Segment"/>
</dbReference>